<keyword evidence="1" id="KW-0472">Membrane</keyword>
<gene>
    <name evidence="2" type="ORF">SAMN05216227_101832</name>
</gene>
<accession>A0A1H8HWZ9</accession>
<keyword evidence="1" id="KW-0812">Transmembrane</keyword>
<dbReference type="EMBL" id="FOCO01000018">
    <property type="protein sequence ID" value="SEN60238.1"/>
    <property type="molecule type" value="Genomic_DNA"/>
</dbReference>
<protein>
    <submittedName>
        <fullName evidence="2">Uncharacterized protein</fullName>
    </submittedName>
</protein>
<name>A0A1H8HWZ9_9RHOB</name>
<sequence length="88" mass="9722">MFDAVIWNSVALAIIAFAFGMAFGWRLRAMMRDRALEMRVQAADLDELRAALTDSQNRCDQQAKWLTALEAEVVPLRAKAQGGPRAAG</sequence>
<evidence type="ECO:0000313" key="3">
    <source>
        <dbReference type="Proteomes" id="UP000183002"/>
    </source>
</evidence>
<dbReference type="RefSeq" id="WP_139194007.1">
    <property type="nucleotide sequence ID" value="NZ_FOCO01000018.1"/>
</dbReference>
<evidence type="ECO:0000256" key="1">
    <source>
        <dbReference type="SAM" id="Phobius"/>
    </source>
</evidence>
<keyword evidence="3" id="KW-1185">Reference proteome</keyword>
<dbReference type="AlphaFoldDB" id="A0A1H8HWZ9"/>
<evidence type="ECO:0000313" key="2">
    <source>
        <dbReference type="EMBL" id="SEN60238.1"/>
    </source>
</evidence>
<dbReference type="Proteomes" id="UP000183002">
    <property type="component" value="Unassembled WGS sequence"/>
</dbReference>
<keyword evidence="1" id="KW-1133">Transmembrane helix</keyword>
<proteinExistence type="predicted"/>
<reference evidence="2 3" key="1">
    <citation type="submission" date="2016-10" db="EMBL/GenBank/DDBJ databases">
        <authorList>
            <person name="de Groot N.N."/>
        </authorList>
    </citation>
    <scope>NUCLEOTIDE SEQUENCE [LARGE SCALE GENOMIC DNA]</scope>
    <source>
        <strain evidence="2 3">CGMCC 1.10836</strain>
    </source>
</reference>
<feature type="transmembrane region" description="Helical" evidence="1">
    <location>
        <begin position="6"/>
        <end position="25"/>
    </location>
</feature>
<organism evidence="2 3">
    <name type="scientific">Pseudorhodobacter antarcticus</name>
    <dbReference type="NCBI Taxonomy" id="1077947"/>
    <lineage>
        <taxon>Bacteria</taxon>
        <taxon>Pseudomonadati</taxon>
        <taxon>Pseudomonadota</taxon>
        <taxon>Alphaproteobacteria</taxon>
        <taxon>Rhodobacterales</taxon>
        <taxon>Paracoccaceae</taxon>
        <taxon>Pseudorhodobacter</taxon>
    </lineage>
</organism>